<sequence length="382" mass="40916">MKTFANRIVAVCSICLLLGFDATIENGNGVVAIAAESSLSSSSSSSSSLSAGTITAHLRRSIGIQHQQQRQEEMRRFLDKDDDNGKKDKEPSDVSNKENQMDAKASGNGKDSEGSLSTSEETKELKDIEEEFDGNGMESSSSKETNDLEEIEKEFDGMNEKDSGNNEEKETTTKEETASGNKTDQGESPTPKTGNNNKQGGGDNAKEETVDAKEETEVPATAEPTPSPVATQSPVQSPVAAPTVKPYAKSDDTFDPIKAQDEKHDDELELQELETELKQEEKVARQAGGFGLFLGILAMIFTAHQMSENPDGIYASVCRLAITISSVAVKIVCMPCRKLVGGGSGGGGSGNPYSGHMPISTNDYSYRNDPYRSNANAGFELS</sequence>
<proteinExistence type="predicted"/>
<feature type="signal peptide" evidence="2">
    <location>
        <begin position="1"/>
        <end position="19"/>
    </location>
</feature>
<evidence type="ECO:0000256" key="2">
    <source>
        <dbReference type="SAM" id="SignalP"/>
    </source>
</evidence>
<reference evidence="3" key="1">
    <citation type="submission" date="2021-01" db="EMBL/GenBank/DDBJ databases">
        <authorList>
            <person name="Corre E."/>
            <person name="Pelletier E."/>
            <person name="Niang G."/>
            <person name="Scheremetjew M."/>
            <person name="Finn R."/>
            <person name="Kale V."/>
            <person name="Holt S."/>
            <person name="Cochrane G."/>
            <person name="Meng A."/>
            <person name="Brown T."/>
            <person name="Cohen L."/>
        </authorList>
    </citation>
    <scope>NUCLEOTIDE SEQUENCE</scope>
    <source>
        <strain evidence="3">10249 10 AB</strain>
    </source>
</reference>
<feature type="compositionally biased region" description="Basic and acidic residues" evidence="1">
    <location>
        <begin position="154"/>
        <end position="177"/>
    </location>
</feature>
<evidence type="ECO:0000313" key="3">
    <source>
        <dbReference type="EMBL" id="CAE0714698.1"/>
    </source>
</evidence>
<feature type="chain" id="PRO_5030667171" evidence="2">
    <location>
        <begin position="20"/>
        <end position="382"/>
    </location>
</feature>
<name>A0A7S4EI70_9STRA</name>
<feature type="compositionally biased region" description="Low complexity" evidence="1">
    <location>
        <begin position="218"/>
        <end position="231"/>
    </location>
</feature>
<dbReference type="AlphaFoldDB" id="A0A7S4EI70"/>
<accession>A0A7S4EI70</accession>
<organism evidence="3">
    <name type="scientific">Pseudo-nitzschia australis</name>
    <dbReference type="NCBI Taxonomy" id="44445"/>
    <lineage>
        <taxon>Eukaryota</taxon>
        <taxon>Sar</taxon>
        <taxon>Stramenopiles</taxon>
        <taxon>Ochrophyta</taxon>
        <taxon>Bacillariophyta</taxon>
        <taxon>Bacillariophyceae</taxon>
        <taxon>Bacillariophycidae</taxon>
        <taxon>Bacillariales</taxon>
        <taxon>Bacillariaceae</taxon>
        <taxon>Pseudo-nitzschia</taxon>
    </lineage>
</organism>
<feature type="compositionally biased region" description="Basic and acidic residues" evidence="1">
    <location>
        <begin position="204"/>
        <end position="216"/>
    </location>
</feature>
<dbReference type="EMBL" id="HBIX01009825">
    <property type="protein sequence ID" value="CAE0714698.1"/>
    <property type="molecule type" value="Transcribed_RNA"/>
</dbReference>
<protein>
    <submittedName>
        <fullName evidence="3">Uncharacterized protein</fullName>
    </submittedName>
</protein>
<evidence type="ECO:0000256" key="1">
    <source>
        <dbReference type="SAM" id="MobiDB-lite"/>
    </source>
</evidence>
<feature type="compositionally biased region" description="Polar residues" evidence="1">
    <location>
        <begin position="178"/>
        <end position="198"/>
    </location>
</feature>
<feature type="region of interest" description="Disordered" evidence="1">
    <location>
        <begin position="60"/>
        <end position="257"/>
    </location>
</feature>
<feature type="compositionally biased region" description="Basic and acidic residues" evidence="1">
    <location>
        <begin position="69"/>
        <end position="101"/>
    </location>
</feature>
<gene>
    <name evidence="3" type="ORF">PAUS00366_LOCUS7450</name>
</gene>
<keyword evidence="2" id="KW-0732">Signal</keyword>